<proteinExistence type="predicted"/>
<name>A0ABQ3RXV3_9ACTN</name>
<dbReference type="CDD" id="cd03801">
    <property type="entry name" value="GT4_PimA-like"/>
    <property type="match status" value="1"/>
</dbReference>
<evidence type="ECO:0000313" key="7">
    <source>
        <dbReference type="Proteomes" id="UP000649259"/>
    </source>
</evidence>
<dbReference type="Pfam" id="PF00534">
    <property type="entry name" value="Glycos_transf_1"/>
    <property type="match status" value="1"/>
</dbReference>
<feature type="region of interest" description="Disordered" evidence="4">
    <location>
        <begin position="443"/>
        <end position="469"/>
    </location>
</feature>
<reference evidence="7" key="1">
    <citation type="submission" date="2023-07" db="EMBL/GenBank/DDBJ databases">
        <title>Whole genome shotgun sequence of Streptomyces cacaoi subsp. asoensis NBRC 13813.</title>
        <authorList>
            <person name="Komaki H."/>
            <person name="Tamura T."/>
        </authorList>
    </citation>
    <scope>NUCLEOTIDE SEQUENCE [LARGE SCALE GENOMIC DNA]</scope>
    <source>
        <strain evidence="7">NBRC 13813</strain>
    </source>
</reference>
<evidence type="ECO:0000256" key="2">
    <source>
        <dbReference type="ARBA" id="ARBA00022676"/>
    </source>
</evidence>
<dbReference type="InterPro" id="IPR001296">
    <property type="entry name" value="Glyco_trans_1"/>
</dbReference>
<organism evidence="6 7">
    <name type="scientific">Streptomyces asoensis</name>
    <dbReference type="NCBI Taxonomy" id="249586"/>
    <lineage>
        <taxon>Bacteria</taxon>
        <taxon>Bacillati</taxon>
        <taxon>Actinomycetota</taxon>
        <taxon>Actinomycetes</taxon>
        <taxon>Kitasatosporales</taxon>
        <taxon>Streptomycetaceae</taxon>
        <taxon>Streptomyces</taxon>
    </lineage>
</organism>
<comment type="caution">
    <text evidence="6">The sequence shown here is derived from an EMBL/GenBank/DDBJ whole genome shotgun (WGS) entry which is preliminary data.</text>
</comment>
<feature type="domain" description="Glycosyl transferase family 1" evidence="5">
    <location>
        <begin position="492"/>
        <end position="667"/>
    </location>
</feature>
<keyword evidence="2" id="KW-0328">Glycosyltransferase</keyword>
<keyword evidence="7" id="KW-1185">Reference proteome</keyword>
<sequence>MAGTVFAPPSAAHDPARPGGTGHEAGDPLVAARTAFFDGSGWTAHLSEPRPDRRLPDAQSELAQLLEAEYGLPSRAVPPGEGPAVDHRDKAVAGLRRAARLGVPLAPEALLAHREGDPRLMAVLTELWPQTVRWHGPRHAEEVLRAMLGESCDGPVAGHLLDLAVAAGLHPLTPVESASLARTTTHRAVRHSAWRYLLRLPGGPAHVPRPSEAGDAYERLLLAPPVPAFGPERQEPAGRLVAQSMLLGALDTPGQGMSGGLAVLLGGLGDRLAATEGISGVITVVTAGHEDLAADDRLAHERAPGHWVLRLPVDAPSAPAQVEMHRHRAALTWWAVRLLGAMPRPLDVLHVRYADDGSLALADAAERLGAALVFTATPDPHRGLAERHAACDVADPAAAEALRNDLHRVFLADRLVERADTVVGIPGRGGTRELVRHFPGLARLDEGRGPSAPPEGIAPYRPAPDEDDRRREALNRLYRDGTDPGALDPRDRDLPVLLCVGRLHPVKQQDLLVRSWLATGAHHTTTLVLIGGSPGTGTAVEDDIRRRIDTLLAPYPQAARRLALLPALPNTQVRRMQRALAQRTADACCWYVCPSAKEEFGIAVLEAMDAGLPVAGPRRGGVAHYLRDQVNGLLMDTSGQAGLMRGLRRIAATSVDDRRRYAAEGRKLVAERFSVTRMADELAAEYTALRTG</sequence>
<feature type="region of interest" description="Disordered" evidence="4">
    <location>
        <begin position="1"/>
        <end position="27"/>
    </location>
</feature>
<keyword evidence="3" id="KW-0808">Transferase</keyword>
<accession>A0ABQ3RXV3</accession>
<dbReference type="Proteomes" id="UP000649259">
    <property type="component" value="Unassembled WGS sequence"/>
</dbReference>
<evidence type="ECO:0000256" key="1">
    <source>
        <dbReference type="ARBA" id="ARBA00021292"/>
    </source>
</evidence>
<dbReference type="PANTHER" id="PTHR12526">
    <property type="entry name" value="GLYCOSYLTRANSFERASE"/>
    <property type="match status" value="1"/>
</dbReference>
<dbReference type="EMBL" id="BNEB01000002">
    <property type="protein sequence ID" value="GHI60702.1"/>
    <property type="molecule type" value="Genomic_DNA"/>
</dbReference>
<gene>
    <name evidence="6" type="ORF">Saso_23520</name>
</gene>
<evidence type="ECO:0000313" key="6">
    <source>
        <dbReference type="EMBL" id="GHI60702.1"/>
    </source>
</evidence>
<dbReference type="PANTHER" id="PTHR12526:SF510">
    <property type="entry name" value="D-INOSITOL 3-PHOSPHATE GLYCOSYLTRANSFERASE"/>
    <property type="match status" value="1"/>
</dbReference>
<evidence type="ECO:0000259" key="5">
    <source>
        <dbReference type="Pfam" id="PF00534"/>
    </source>
</evidence>
<dbReference type="GeneID" id="91470251"/>
<evidence type="ECO:0000256" key="3">
    <source>
        <dbReference type="ARBA" id="ARBA00022679"/>
    </source>
</evidence>
<evidence type="ECO:0000256" key="4">
    <source>
        <dbReference type="SAM" id="MobiDB-lite"/>
    </source>
</evidence>
<protein>
    <recommendedName>
        <fullName evidence="1">D-inositol 3-phosphate glycosyltransferase</fullName>
    </recommendedName>
</protein>
<dbReference type="Gene3D" id="3.40.50.2000">
    <property type="entry name" value="Glycogen Phosphorylase B"/>
    <property type="match status" value="2"/>
</dbReference>
<dbReference type="SUPFAM" id="SSF53756">
    <property type="entry name" value="UDP-Glycosyltransferase/glycogen phosphorylase"/>
    <property type="match status" value="1"/>
</dbReference>
<dbReference type="RefSeq" id="WP_189919166.1">
    <property type="nucleotide sequence ID" value="NZ_BMSI01000002.1"/>
</dbReference>